<evidence type="ECO:0000313" key="4">
    <source>
        <dbReference type="Proteomes" id="UP001150925"/>
    </source>
</evidence>
<proteinExistence type="predicted"/>
<dbReference type="EMBL" id="JANBPY010000021">
    <property type="protein sequence ID" value="KAJ1969822.1"/>
    <property type="molecule type" value="Genomic_DNA"/>
</dbReference>
<evidence type="ECO:0000256" key="1">
    <source>
        <dbReference type="SAM" id="MobiDB-lite"/>
    </source>
</evidence>
<comment type="caution">
    <text evidence="3">The sequence shown here is derived from an EMBL/GenBank/DDBJ whole genome shotgun (WGS) entry which is preliminary data.</text>
</comment>
<dbReference type="AlphaFoldDB" id="A0A9W8AW22"/>
<keyword evidence="4" id="KW-1185">Reference proteome</keyword>
<reference evidence="3" key="1">
    <citation type="submission" date="2022-07" db="EMBL/GenBank/DDBJ databases">
        <title>Phylogenomic reconstructions and comparative analyses of Kickxellomycotina fungi.</title>
        <authorList>
            <person name="Reynolds N.K."/>
            <person name="Stajich J.E."/>
            <person name="Barry K."/>
            <person name="Grigoriev I.V."/>
            <person name="Crous P."/>
            <person name="Smith M.E."/>
        </authorList>
    </citation>
    <scope>NUCLEOTIDE SEQUENCE</scope>
    <source>
        <strain evidence="3">RSA 1196</strain>
    </source>
</reference>
<feature type="compositionally biased region" description="Basic and acidic residues" evidence="1">
    <location>
        <begin position="182"/>
        <end position="194"/>
    </location>
</feature>
<feature type="chain" id="PRO_5040926671" evidence="2">
    <location>
        <begin position="19"/>
        <end position="209"/>
    </location>
</feature>
<keyword evidence="2" id="KW-0732">Signal</keyword>
<feature type="region of interest" description="Disordered" evidence="1">
    <location>
        <begin position="179"/>
        <end position="209"/>
    </location>
</feature>
<name>A0A9W8AW22_9FUNG</name>
<gene>
    <name evidence="3" type="ORF">IWQ62_000376</name>
</gene>
<sequence length="209" mass="24111">MKLVFGIGLLACLSSVKGMGEWCKGDKSPCPELEVAVNHFYHWTVKHMMDEMVTYVHPTSKMTYVVGHHICSDYEANEPEVFKFHKKVSVSKTITAELSVVTREVEEEYHCYYFPGRGNNTWTIQQPFGDGTKLNFLESMQKDMEWADYAEKVGEEQARQEFKQIEGNKIPRMSLGNFWNRAETHRAKDPKEPSELTTGQQDKATDLFE</sequence>
<organism evidence="3 4">
    <name type="scientific">Dispira parvispora</name>
    <dbReference type="NCBI Taxonomy" id="1520584"/>
    <lineage>
        <taxon>Eukaryota</taxon>
        <taxon>Fungi</taxon>
        <taxon>Fungi incertae sedis</taxon>
        <taxon>Zoopagomycota</taxon>
        <taxon>Kickxellomycotina</taxon>
        <taxon>Dimargaritomycetes</taxon>
        <taxon>Dimargaritales</taxon>
        <taxon>Dimargaritaceae</taxon>
        <taxon>Dispira</taxon>
    </lineage>
</organism>
<evidence type="ECO:0000313" key="3">
    <source>
        <dbReference type="EMBL" id="KAJ1969822.1"/>
    </source>
</evidence>
<feature type="signal peptide" evidence="2">
    <location>
        <begin position="1"/>
        <end position="18"/>
    </location>
</feature>
<dbReference type="Proteomes" id="UP001150925">
    <property type="component" value="Unassembled WGS sequence"/>
</dbReference>
<accession>A0A9W8AW22</accession>
<protein>
    <submittedName>
        <fullName evidence="3">Uncharacterized protein</fullName>
    </submittedName>
</protein>
<evidence type="ECO:0000256" key="2">
    <source>
        <dbReference type="SAM" id="SignalP"/>
    </source>
</evidence>